<comment type="similarity">
    <text evidence="2">Belongs to the GMC oxidoreductase family.</text>
</comment>
<name>S8FFY9_FOMSC</name>
<dbReference type="InterPro" id="IPR027424">
    <property type="entry name" value="Glucose_Oxidase_domain_2"/>
</dbReference>
<evidence type="ECO:0000256" key="4">
    <source>
        <dbReference type="ARBA" id="ARBA00022729"/>
    </source>
</evidence>
<dbReference type="SUPFAM" id="SSF51905">
    <property type="entry name" value="FAD/NAD(P)-binding domain"/>
    <property type="match status" value="1"/>
</dbReference>
<dbReference type="Pfam" id="PF00732">
    <property type="entry name" value="GMC_oxred_N"/>
    <property type="match status" value="1"/>
</dbReference>
<dbReference type="PROSITE" id="PS00624">
    <property type="entry name" value="GMC_OXRED_2"/>
    <property type="match status" value="1"/>
</dbReference>
<dbReference type="STRING" id="743788.S8FFY9"/>
<keyword evidence="5" id="KW-0274">FAD</keyword>
<keyword evidence="9" id="KW-1185">Reference proteome</keyword>
<keyword evidence="3" id="KW-0285">Flavoprotein</keyword>
<dbReference type="GO" id="GO:0016614">
    <property type="term" value="F:oxidoreductase activity, acting on CH-OH group of donors"/>
    <property type="evidence" value="ECO:0007669"/>
    <property type="project" value="InterPro"/>
</dbReference>
<evidence type="ECO:0000313" key="8">
    <source>
        <dbReference type="EMBL" id="EPS97324.1"/>
    </source>
</evidence>
<keyword evidence="4" id="KW-0732">Signal</keyword>
<dbReference type="OrthoDB" id="269227at2759"/>
<dbReference type="InterPro" id="IPR007867">
    <property type="entry name" value="GMC_OxRtase_C"/>
</dbReference>
<evidence type="ECO:0000256" key="2">
    <source>
        <dbReference type="ARBA" id="ARBA00010790"/>
    </source>
</evidence>
<dbReference type="AlphaFoldDB" id="S8FFY9"/>
<dbReference type="SUPFAM" id="SSF54373">
    <property type="entry name" value="FAD-linked reductases, C-terminal domain"/>
    <property type="match status" value="1"/>
</dbReference>
<dbReference type="PANTHER" id="PTHR11552:SF201">
    <property type="entry name" value="GLUCOSE-METHANOL-CHOLINE OXIDOREDUCTASE N-TERMINAL DOMAIN-CONTAINING PROTEIN"/>
    <property type="match status" value="1"/>
</dbReference>
<dbReference type="HOGENOM" id="CLU_002865_0_0_1"/>
<dbReference type="GO" id="GO:0050660">
    <property type="term" value="F:flavin adenine dinucleotide binding"/>
    <property type="evidence" value="ECO:0007669"/>
    <property type="project" value="InterPro"/>
</dbReference>
<evidence type="ECO:0000256" key="1">
    <source>
        <dbReference type="ARBA" id="ARBA00001974"/>
    </source>
</evidence>
<dbReference type="Proteomes" id="UP000015241">
    <property type="component" value="Unassembled WGS sequence"/>
</dbReference>
<dbReference type="InterPro" id="IPR036188">
    <property type="entry name" value="FAD/NAD-bd_sf"/>
</dbReference>
<accession>S8FFY9</accession>
<evidence type="ECO:0000256" key="3">
    <source>
        <dbReference type="ARBA" id="ARBA00022630"/>
    </source>
</evidence>
<evidence type="ECO:0000313" key="9">
    <source>
        <dbReference type="Proteomes" id="UP000015241"/>
    </source>
</evidence>
<dbReference type="InParanoid" id="S8FFY9"/>
<sequence length="390" mass="42494">LMGTFKALSNIDPATGTRCNAATAYLLPVLDRPNLKVLTEAPVTRLVTETVGGELVTTAVEFERGGTVHRVLVGKEAILCAGTIRSPQILELSGIGDRSILEPLGTTVSKHLPSVGQNLQDHVIFVGFVQVRVRVRLVRTPADLTDDYQAASRRPLVVVHHRLHVSAAAGVLGPLREHPQDYLKILIAEKADQFPPGLMEQYEVLYENLAKSDFPAIELVAFPFNASHLTTDIVAGSIPSYPVLMPSIQHPSSRGTVHITSPDPKKVPSIDPRYLEEEADLDVLVDIFKFTRKMSQMAPFQTVVGAEIAPGSKVQTDEDLRADPQCTQPTDLCGTCSMLPQDKGGVVDSKLKALDMQVYGTSNVRVVDMSIVPLIPSIHTQRTYSRLVCI</sequence>
<evidence type="ECO:0000256" key="6">
    <source>
        <dbReference type="ARBA" id="ARBA00023002"/>
    </source>
</evidence>
<dbReference type="PANTHER" id="PTHR11552">
    <property type="entry name" value="GLUCOSE-METHANOL-CHOLINE GMC OXIDOREDUCTASE"/>
    <property type="match status" value="1"/>
</dbReference>
<dbReference type="Pfam" id="PF05199">
    <property type="entry name" value="GMC_oxred_C"/>
    <property type="match status" value="1"/>
</dbReference>
<organism evidence="8 9">
    <name type="scientific">Fomitopsis schrenkii</name>
    <name type="common">Brown rot fungus</name>
    <dbReference type="NCBI Taxonomy" id="2126942"/>
    <lineage>
        <taxon>Eukaryota</taxon>
        <taxon>Fungi</taxon>
        <taxon>Dikarya</taxon>
        <taxon>Basidiomycota</taxon>
        <taxon>Agaricomycotina</taxon>
        <taxon>Agaricomycetes</taxon>
        <taxon>Polyporales</taxon>
        <taxon>Fomitopsis</taxon>
    </lineage>
</organism>
<protein>
    <submittedName>
        <fullName evidence="8">FAD-linked reductases C-terminal domain-containing protein</fullName>
    </submittedName>
</protein>
<gene>
    <name evidence="8" type="ORF">FOMPIDRAFT_60235</name>
</gene>
<reference evidence="8 9" key="1">
    <citation type="journal article" date="2012" name="Science">
        <title>The Paleozoic origin of enzymatic lignin decomposition reconstructed from 31 fungal genomes.</title>
        <authorList>
            <person name="Floudas D."/>
            <person name="Binder M."/>
            <person name="Riley R."/>
            <person name="Barry K."/>
            <person name="Blanchette R.A."/>
            <person name="Henrissat B."/>
            <person name="Martinez A.T."/>
            <person name="Otillar R."/>
            <person name="Spatafora J.W."/>
            <person name="Yadav J.S."/>
            <person name="Aerts A."/>
            <person name="Benoit I."/>
            <person name="Boyd A."/>
            <person name="Carlson A."/>
            <person name="Copeland A."/>
            <person name="Coutinho P.M."/>
            <person name="de Vries R.P."/>
            <person name="Ferreira P."/>
            <person name="Findley K."/>
            <person name="Foster B."/>
            <person name="Gaskell J."/>
            <person name="Glotzer D."/>
            <person name="Gorecki P."/>
            <person name="Heitman J."/>
            <person name="Hesse C."/>
            <person name="Hori C."/>
            <person name="Igarashi K."/>
            <person name="Jurgens J.A."/>
            <person name="Kallen N."/>
            <person name="Kersten P."/>
            <person name="Kohler A."/>
            <person name="Kuees U."/>
            <person name="Kumar T.K.A."/>
            <person name="Kuo A."/>
            <person name="LaButti K."/>
            <person name="Larrondo L.F."/>
            <person name="Lindquist E."/>
            <person name="Ling A."/>
            <person name="Lombard V."/>
            <person name="Lucas S."/>
            <person name="Lundell T."/>
            <person name="Martin R."/>
            <person name="McLaughlin D.J."/>
            <person name="Morgenstern I."/>
            <person name="Morin E."/>
            <person name="Murat C."/>
            <person name="Nagy L.G."/>
            <person name="Nolan M."/>
            <person name="Ohm R.A."/>
            <person name="Patyshakuliyeva A."/>
            <person name="Rokas A."/>
            <person name="Ruiz-Duenas F.J."/>
            <person name="Sabat G."/>
            <person name="Salamov A."/>
            <person name="Samejima M."/>
            <person name="Schmutz J."/>
            <person name="Slot J.C."/>
            <person name="St John F."/>
            <person name="Stenlid J."/>
            <person name="Sun H."/>
            <person name="Sun S."/>
            <person name="Syed K."/>
            <person name="Tsang A."/>
            <person name="Wiebenga A."/>
            <person name="Young D."/>
            <person name="Pisabarro A."/>
            <person name="Eastwood D.C."/>
            <person name="Martin F."/>
            <person name="Cullen D."/>
            <person name="Grigoriev I.V."/>
            <person name="Hibbett D.S."/>
        </authorList>
    </citation>
    <scope>NUCLEOTIDE SEQUENCE</scope>
    <source>
        <strain evidence="9">FP-58527</strain>
    </source>
</reference>
<keyword evidence="6" id="KW-0560">Oxidoreductase</keyword>
<dbReference type="Gene3D" id="4.10.450.10">
    <property type="entry name" value="Glucose Oxidase, domain 2"/>
    <property type="match status" value="1"/>
</dbReference>
<proteinExistence type="inferred from homology"/>
<evidence type="ECO:0000256" key="5">
    <source>
        <dbReference type="ARBA" id="ARBA00022827"/>
    </source>
</evidence>
<dbReference type="InterPro" id="IPR000172">
    <property type="entry name" value="GMC_OxRdtase_N"/>
</dbReference>
<comment type="cofactor">
    <cofactor evidence="1">
        <name>FAD</name>
        <dbReference type="ChEBI" id="CHEBI:57692"/>
    </cofactor>
</comment>
<evidence type="ECO:0000259" key="7">
    <source>
        <dbReference type="PROSITE" id="PS00624"/>
    </source>
</evidence>
<dbReference type="eggNOG" id="KOG1238">
    <property type="taxonomic scope" value="Eukaryota"/>
</dbReference>
<dbReference type="Gene3D" id="3.30.560.10">
    <property type="entry name" value="Glucose Oxidase, domain 3"/>
    <property type="match status" value="1"/>
</dbReference>
<feature type="non-terminal residue" evidence="8">
    <location>
        <position position="1"/>
    </location>
</feature>
<feature type="domain" description="Glucose-methanol-choline oxidoreductase N-terminal" evidence="7">
    <location>
        <begin position="82"/>
        <end position="96"/>
    </location>
</feature>
<dbReference type="InterPro" id="IPR012132">
    <property type="entry name" value="GMC_OxRdtase"/>
</dbReference>
<dbReference type="Gene3D" id="3.50.50.60">
    <property type="entry name" value="FAD/NAD(P)-binding domain"/>
    <property type="match status" value="1"/>
</dbReference>
<dbReference type="EMBL" id="KE504177">
    <property type="protein sequence ID" value="EPS97324.1"/>
    <property type="molecule type" value="Genomic_DNA"/>
</dbReference>